<proteinExistence type="predicted"/>
<protein>
    <recommendedName>
        <fullName evidence="4">Secreted protein</fullName>
    </recommendedName>
</protein>
<sequence length="68" mass="7397">MKPAAVMLYLASISRSCSATSIPPQVPSSMCFFISIKSRPDPVPRSKQFSLSCGAANLANIEMSDWWS</sequence>
<feature type="signal peptide" evidence="1">
    <location>
        <begin position="1"/>
        <end position="19"/>
    </location>
</feature>
<comment type="caution">
    <text evidence="2">The sequence shown here is derived from an EMBL/GenBank/DDBJ whole genome shotgun (WGS) entry which is preliminary data.</text>
</comment>
<evidence type="ECO:0000313" key="2">
    <source>
        <dbReference type="EMBL" id="KAG5294018.1"/>
    </source>
</evidence>
<dbReference type="EMBL" id="JAEVHI010000004">
    <property type="protein sequence ID" value="KAG5294018.1"/>
    <property type="molecule type" value="Genomic_DNA"/>
</dbReference>
<dbReference type="VEuPathDB" id="FungiDB:I7I52_05521"/>
<name>A0A8H8CZ47_AJECA</name>
<evidence type="ECO:0000256" key="1">
    <source>
        <dbReference type="SAM" id="SignalP"/>
    </source>
</evidence>
<reference evidence="2 3" key="1">
    <citation type="submission" date="2021-01" db="EMBL/GenBank/DDBJ databases">
        <title>Chromosome-level genome assembly of a human fungal pathogen reveals clustering of transcriptionally co-regulated genes.</title>
        <authorList>
            <person name="Voorhies M."/>
            <person name="Cohen S."/>
            <person name="Shea T.P."/>
            <person name="Petrus S."/>
            <person name="Munoz J.F."/>
            <person name="Poplawski S."/>
            <person name="Goldman W.E."/>
            <person name="Michael T."/>
            <person name="Cuomo C.A."/>
            <person name="Sil A."/>
            <person name="Beyhan S."/>
        </authorList>
    </citation>
    <scope>NUCLEOTIDE SEQUENCE [LARGE SCALE GENOMIC DNA]</scope>
    <source>
        <strain evidence="2 3">G184AR</strain>
    </source>
</reference>
<organism evidence="2 3">
    <name type="scientific">Ajellomyces capsulatus</name>
    <name type="common">Darling's disease fungus</name>
    <name type="synonym">Histoplasma capsulatum</name>
    <dbReference type="NCBI Taxonomy" id="5037"/>
    <lineage>
        <taxon>Eukaryota</taxon>
        <taxon>Fungi</taxon>
        <taxon>Dikarya</taxon>
        <taxon>Ascomycota</taxon>
        <taxon>Pezizomycotina</taxon>
        <taxon>Eurotiomycetes</taxon>
        <taxon>Eurotiomycetidae</taxon>
        <taxon>Onygenales</taxon>
        <taxon>Ajellomycetaceae</taxon>
        <taxon>Histoplasma</taxon>
    </lineage>
</organism>
<dbReference type="AlphaFoldDB" id="A0A8H8CZ47"/>
<evidence type="ECO:0000313" key="3">
    <source>
        <dbReference type="Proteomes" id="UP000670092"/>
    </source>
</evidence>
<keyword evidence="1" id="KW-0732">Signal</keyword>
<accession>A0A8H8CZ47</accession>
<dbReference type="Proteomes" id="UP000670092">
    <property type="component" value="Unassembled WGS sequence"/>
</dbReference>
<feature type="chain" id="PRO_5034695504" description="Secreted protein" evidence="1">
    <location>
        <begin position="20"/>
        <end position="68"/>
    </location>
</feature>
<gene>
    <name evidence="2" type="ORF">I7I52_05521</name>
</gene>
<evidence type="ECO:0008006" key="4">
    <source>
        <dbReference type="Google" id="ProtNLM"/>
    </source>
</evidence>